<dbReference type="Pfam" id="PF00534">
    <property type="entry name" value="Glycos_transf_1"/>
    <property type="match status" value="1"/>
</dbReference>
<gene>
    <name evidence="3" type="ORF">DPN68_08830</name>
</gene>
<evidence type="ECO:0000259" key="1">
    <source>
        <dbReference type="Pfam" id="PF00534"/>
    </source>
</evidence>
<feature type="domain" description="Glycosyl transferase family 1" evidence="1">
    <location>
        <begin position="181"/>
        <end position="333"/>
    </location>
</feature>
<keyword evidence="4" id="KW-1185">Reference proteome</keyword>
<dbReference type="Pfam" id="PF13439">
    <property type="entry name" value="Glyco_transf_4"/>
    <property type="match status" value="1"/>
</dbReference>
<dbReference type="GO" id="GO:0016757">
    <property type="term" value="F:glycosyltransferase activity"/>
    <property type="evidence" value="ECO:0007669"/>
    <property type="project" value="InterPro"/>
</dbReference>
<dbReference type="PANTHER" id="PTHR12526">
    <property type="entry name" value="GLYCOSYLTRANSFERASE"/>
    <property type="match status" value="1"/>
</dbReference>
<dbReference type="SUPFAM" id="SSF53756">
    <property type="entry name" value="UDP-Glycosyltransferase/glycogen phosphorylase"/>
    <property type="match status" value="1"/>
</dbReference>
<dbReference type="PANTHER" id="PTHR12526:SF630">
    <property type="entry name" value="GLYCOSYLTRANSFERASE"/>
    <property type="match status" value="1"/>
</dbReference>
<dbReference type="RefSeq" id="WP_113989293.1">
    <property type="nucleotide sequence ID" value="NZ_QLST01000010.1"/>
</dbReference>
<evidence type="ECO:0008006" key="5">
    <source>
        <dbReference type="Google" id="ProtNLM"/>
    </source>
</evidence>
<evidence type="ECO:0000313" key="4">
    <source>
        <dbReference type="Proteomes" id="UP000253319"/>
    </source>
</evidence>
<evidence type="ECO:0000313" key="3">
    <source>
        <dbReference type="EMBL" id="RBA28012.1"/>
    </source>
</evidence>
<dbReference type="Gene3D" id="3.40.50.2000">
    <property type="entry name" value="Glycogen Phosphorylase B"/>
    <property type="match status" value="2"/>
</dbReference>
<accession>A0A365P0M8</accession>
<evidence type="ECO:0000259" key="2">
    <source>
        <dbReference type="Pfam" id="PF13439"/>
    </source>
</evidence>
<sequence length="356" mass="41006">MTNPPKKPLKVAVIGYKLAEGGLERVFGTTTKMLHDAGIEVHTLVLEDKIDYEFGGKLVAFGQYLKFVKYFKLRNYLKNQKFDCVIDFRHRINPRMEWVFLNFIYRNLKFIYTVHSSRLETYLTDNNWVAKQMIRKSYKIVAVSHFIKQKIESEFNAKLVKVIPNSVSIHSVSTTEKLPFDYIIAVGRLVPLKQFDQLIESYSNSVLPEKNIHLVVLGTGEEQTLLENRIANLNLEDKVHLLGFKENVWGYISNAKFLVLSSQYEGFPMTILEALSLGIPVISFDCESGPNEMIINHHNGILVENQNFTELTHKMNIFVEDEVLYQNCKTNAISSVAKFQSEVVINQWLQVLNYGN</sequence>
<dbReference type="InterPro" id="IPR028098">
    <property type="entry name" value="Glyco_trans_4-like_N"/>
</dbReference>
<organism evidence="3 4">
    <name type="scientific">Flavobacterium tibetense</name>
    <dbReference type="NCBI Taxonomy" id="2233533"/>
    <lineage>
        <taxon>Bacteria</taxon>
        <taxon>Pseudomonadati</taxon>
        <taxon>Bacteroidota</taxon>
        <taxon>Flavobacteriia</taxon>
        <taxon>Flavobacteriales</taxon>
        <taxon>Flavobacteriaceae</taxon>
        <taxon>Flavobacterium</taxon>
    </lineage>
</organism>
<protein>
    <recommendedName>
        <fullName evidence="5">Glycosyltransferase family 4 protein</fullName>
    </recommendedName>
</protein>
<dbReference type="AlphaFoldDB" id="A0A365P0M8"/>
<feature type="domain" description="Glycosyltransferase subfamily 4-like N-terminal" evidence="2">
    <location>
        <begin position="21"/>
        <end position="168"/>
    </location>
</feature>
<name>A0A365P0M8_9FLAO</name>
<dbReference type="Proteomes" id="UP000253319">
    <property type="component" value="Unassembled WGS sequence"/>
</dbReference>
<dbReference type="InterPro" id="IPR001296">
    <property type="entry name" value="Glyco_trans_1"/>
</dbReference>
<dbReference type="EMBL" id="QLST01000010">
    <property type="protein sequence ID" value="RBA28012.1"/>
    <property type="molecule type" value="Genomic_DNA"/>
</dbReference>
<reference evidence="3 4" key="1">
    <citation type="submission" date="2018-06" db="EMBL/GenBank/DDBJ databases">
        <title>Flavobacterium tibetense sp. nov., isolated from a wetland YonghuCo on Tibetan Plateau.</title>
        <authorList>
            <person name="Xing P."/>
            <person name="Phurbu D."/>
            <person name="Lu H."/>
        </authorList>
    </citation>
    <scope>NUCLEOTIDE SEQUENCE [LARGE SCALE GENOMIC DNA]</scope>
    <source>
        <strain evidence="3 4">YH5</strain>
    </source>
</reference>
<dbReference type="OrthoDB" id="798298at2"/>
<comment type="caution">
    <text evidence="3">The sequence shown here is derived from an EMBL/GenBank/DDBJ whole genome shotgun (WGS) entry which is preliminary data.</text>
</comment>
<proteinExistence type="predicted"/>